<organism evidence="2 3">
    <name type="scientific">Datura stramonium</name>
    <name type="common">Jimsonweed</name>
    <name type="synonym">Common thornapple</name>
    <dbReference type="NCBI Taxonomy" id="4076"/>
    <lineage>
        <taxon>Eukaryota</taxon>
        <taxon>Viridiplantae</taxon>
        <taxon>Streptophyta</taxon>
        <taxon>Embryophyta</taxon>
        <taxon>Tracheophyta</taxon>
        <taxon>Spermatophyta</taxon>
        <taxon>Magnoliopsida</taxon>
        <taxon>eudicotyledons</taxon>
        <taxon>Gunneridae</taxon>
        <taxon>Pentapetalae</taxon>
        <taxon>asterids</taxon>
        <taxon>lamiids</taxon>
        <taxon>Solanales</taxon>
        <taxon>Solanaceae</taxon>
        <taxon>Solanoideae</taxon>
        <taxon>Datureae</taxon>
        <taxon>Datura</taxon>
    </lineage>
</organism>
<protein>
    <submittedName>
        <fullName evidence="2">Uncharacterized protein</fullName>
    </submittedName>
</protein>
<evidence type="ECO:0000313" key="2">
    <source>
        <dbReference type="EMBL" id="MCD7455117.1"/>
    </source>
</evidence>
<reference evidence="2 3" key="1">
    <citation type="journal article" date="2021" name="BMC Genomics">
        <title>Datura genome reveals duplications of psychoactive alkaloid biosynthetic genes and high mutation rate following tissue culture.</title>
        <authorList>
            <person name="Rajewski A."/>
            <person name="Carter-House D."/>
            <person name="Stajich J."/>
            <person name="Litt A."/>
        </authorList>
    </citation>
    <scope>NUCLEOTIDE SEQUENCE [LARGE SCALE GENOMIC DNA]</scope>
    <source>
        <strain evidence="2">AR-01</strain>
    </source>
</reference>
<feature type="region of interest" description="Disordered" evidence="1">
    <location>
        <begin position="13"/>
        <end position="72"/>
    </location>
</feature>
<keyword evidence="3" id="KW-1185">Reference proteome</keyword>
<evidence type="ECO:0000313" key="3">
    <source>
        <dbReference type="Proteomes" id="UP000823775"/>
    </source>
</evidence>
<comment type="caution">
    <text evidence="2">The sequence shown here is derived from an EMBL/GenBank/DDBJ whole genome shotgun (WGS) entry which is preliminary data.</text>
</comment>
<name>A0ABS8S8H4_DATST</name>
<dbReference type="EMBL" id="JACEIK010000329">
    <property type="protein sequence ID" value="MCD7455117.1"/>
    <property type="molecule type" value="Genomic_DNA"/>
</dbReference>
<gene>
    <name evidence="2" type="ORF">HAX54_027058</name>
</gene>
<proteinExistence type="predicted"/>
<evidence type="ECO:0000256" key="1">
    <source>
        <dbReference type="SAM" id="MobiDB-lite"/>
    </source>
</evidence>
<sequence length="316" mass="35241">MKEAIAQLIQAVNKEPEKCPNPKRQVLGSDATSSQNPSHKRDDLVLPVNLNETPTPTAQDEDLAAKPNNDGASEIGVVDVVSTVVPEEIGFLKRKGRPQKWRDVSLEEPPVTNPPKWDGTLTPSMPEEIACPAHEDDEVPLNLVFNGKARTVSQQSSKVTKGKKRGPVTQGTTKKSMDAILQESCRNTMKWCRLSRAVVLEDEALSTQLVELDTENPPRVVEESPKTRGEFHRSSKGWKHLFEPPMTIMYENEVSDFYSSFMFTNVEETMYVIEGGVEISLDSISLGRIFDVLSDEEFTVEDKQASKDFLKLIGKL</sequence>
<accession>A0ABS8S8H4</accession>
<dbReference type="Proteomes" id="UP000823775">
    <property type="component" value="Unassembled WGS sequence"/>
</dbReference>